<dbReference type="PANTHER" id="PTHR43226:SF4">
    <property type="entry name" value="XAA-PRO AMINOPEPTIDASE 3"/>
    <property type="match status" value="1"/>
</dbReference>
<evidence type="ECO:0000313" key="8">
    <source>
        <dbReference type="Proteomes" id="UP000007148"/>
    </source>
</evidence>
<evidence type="ECO:0000256" key="1">
    <source>
        <dbReference type="ARBA" id="ARBA00001936"/>
    </source>
</evidence>
<dbReference type="FunCoup" id="G4TUU1">
    <property type="interactions" value="291"/>
</dbReference>
<evidence type="ECO:0000256" key="4">
    <source>
        <dbReference type="ARBA" id="ARBA00022801"/>
    </source>
</evidence>
<reference evidence="7 8" key="1">
    <citation type="journal article" date="2011" name="PLoS Pathog.">
        <title>Endophytic Life Strategies Decoded by Genome and Transcriptome Analyses of the Mutualistic Root Symbiont Piriformospora indica.</title>
        <authorList>
            <person name="Zuccaro A."/>
            <person name="Lahrmann U."/>
            <person name="Guldener U."/>
            <person name="Langen G."/>
            <person name="Pfiffi S."/>
            <person name="Biedenkopf D."/>
            <person name="Wong P."/>
            <person name="Samans B."/>
            <person name="Grimm C."/>
            <person name="Basiewicz M."/>
            <person name="Murat C."/>
            <person name="Martin F."/>
            <person name="Kogel K.H."/>
        </authorList>
    </citation>
    <scope>NUCLEOTIDE SEQUENCE [LARGE SCALE GENOMIC DNA]</scope>
    <source>
        <strain evidence="7 8">DSM 11827</strain>
    </source>
</reference>
<dbReference type="STRING" id="1109443.G4TUU1"/>
<dbReference type="GO" id="GO:0005739">
    <property type="term" value="C:mitochondrion"/>
    <property type="evidence" value="ECO:0007669"/>
    <property type="project" value="TreeGrafter"/>
</dbReference>
<dbReference type="AlphaFoldDB" id="G4TUU1"/>
<keyword evidence="5" id="KW-0464">Manganese</keyword>
<keyword evidence="4" id="KW-0378">Hydrolase</keyword>
<dbReference type="HOGENOM" id="CLU_017266_1_1_1"/>
<feature type="domain" description="Aminopeptidase P N-terminal" evidence="6">
    <location>
        <begin position="48"/>
        <end position="184"/>
    </location>
</feature>
<comment type="cofactor">
    <cofactor evidence="1">
        <name>Mn(2+)</name>
        <dbReference type="ChEBI" id="CHEBI:29035"/>
    </cofactor>
</comment>
<dbReference type="SUPFAM" id="SSF53092">
    <property type="entry name" value="Creatinase/prolidase N-terminal domain"/>
    <property type="match status" value="1"/>
</dbReference>
<keyword evidence="3" id="KW-0479">Metal-binding</keyword>
<protein>
    <submittedName>
        <fullName evidence="7">Related to X-Pro aminopeptidase II</fullName>
    </submittedName>
</protein>
<keyword evidence="7" id="KW-0031">Aminopeptidase</keyword>
<dbReference type="EMBL" id="CAFZ01000395">
    <property type="protein sequence ID" value="CCA75084.1"/>
    <property type="molecule type" value="Genomic_DNA"/>
</dbReference>
<dbReference type="SUPFAM" id="SSF55920">
    <property type="entry name" value="Creatinase/aminopeptidase"/>
    <property type="match status" value="1"/>
</dbReference>
<dbReference type="InterPro" id="IPR000994">
    <property type="entry name" value="Pept_M24"/>
</dbReference>
<dbReference type="GO" id="GO:0006508">
    <property type="term" value="P:proteolysis"/>
    <property type="evidence" value="ECO:0007669"/>
    <property type="project" value="TreeGrafter"/>
</dbReference>
<accession>G4TUU1</accession>
<comment type="similarity">
    <text evidence="2">Belongs to the peptidase M24B family.</text>
</comment>
<dbReference type="GO" id="GO:0070006">
    <property type="term" value="F:metalloaminopeptidase activity"/>
    <property type="evidence" value="ECO:0007669"/>
    <property type="project" value="InterPro"/>
</dbReference>
<keyword evidence="8" id="KW-1185">Reference proteome</keyword>
<evidence type="ECO:0000259" key="6">
    <source>
        <dbReference type="SMART" id="SM01011"/>
    </source>
</evidence>
<evidence type="ECO:0000256" key="2">
    <source>
        <dbReference type="ARBA" id="ARBA00008766"/>
    </source>
</evidence>
<sequence length="523" mass="57865">MLSRVTKTSYTARLCRTYASMYPHEFAQPHPTSHPHMFSSSEEITPGITKEEYHQRRKRLIDSIPDSSLVILRAASVKYMSKNIFYRFRQASDFWYLTGFEEPDATVVLQKDKSSRGYRMTFFCADKTPKKELWEGPVAGLNGAKNFFDADKAYTIDKLPSKLAPMVSASNYIYADLTSLSRYKRLPPTNVRSWFNPGTNLYPQSNTQGNDVDSILHANGVEKCRDLGKHVAKFRLVKSPAEQRLMKGAALRSARAHAMTMQFARPGLSEADLEAHFQYICAVSFDAKDGLGTNGCQRPAYVPVVASGRNALTIHHTTNNQAIQNGELVLIDAGGEWNGYASDITRTFPVSGTFTPAQRALYQAVLNVQKQCVSLLCTGSTAPSASDALSGGQEARVSLSALHRLSIRLLTEELVKIGFSFSSFGREVEDILYPHLVGHGVGIDLHESTGMSSEELLAGQVVTVEPGVYVPADNRFPREFHNIGIRIEDEVLIQKDHGVVLSVDAPKEIVDVEATCQGLVHIK</sequence>
<dbReference type="InterPro" id="IPR036005">
    <property type="entry name" value="Creatinase/aminopeptidase-like"/>
</dbReference>
<dbReference type="OMA" id="DSYFWYL"/>
<organism evidence="7 8">
    <name type="scientific">Serendipita indica (strain DSM 11827)</name>
    <name type="common">Root endophyte fungus</name>
    <name type="synonym">Piriformospora indica</name>
    <dbReference type="NCBI Taxonomy" id="1109443"/>
    <lineage>
        <taxon>Eukaryota</taxon>
        <taxon>Fungi</taxon>
        <taxon>Dikarya</taxon>
        <taxon>Basidiomycota</taxon>
        <taxon>Agaricomycotina</taxon>
        <taxon>Agaricomycetes</taxon>
        <taxon>Sebacinales</taxon>
        <taxon>Serendipitaceae</taxon>
        <taxon>Serendipita</taxon>
    </lineage>
</organism>
<dbReference type="GO" id="GO:0030145">
    <property type="term" value="F:manganese ion binding"/>
    <property type="evidence" value="ECO:0007669"/>
    <property type="project" value="InterPro"/>
</dbReference>
<evidence type="ECO:0000256" key="5">
    <source>
        <dbReference type="ARBA" id="ARBA00023211"/>
    </source>
</evidence>
<gene>
    <name evidence="7" type="ORF">PIIN_09069</name>
</gene>
<dbReference type="Gene3D" id="3.40.350.10">
    <property type="entry name" value="Creatinase/prolidase N-terminal domain"/>
    <property type="match status" value="1"/>
</dbReference>
<dbReference type="Pfam" id="PF05195">
    <property type="entry name" value="AMP_N"/>
    <property type="match status" value="1"/>
</dbReference>
<keyword evidence="7" id="KW-0645">Protease</keyword>
<evidence type="ECO:0000256" key="3">
    <source>
        <dbReference type="ARBA" id="ARBA00022723"/>
    </source>
</evidence>
<name>G4TUU1_SERID</name>
<dbReference type="InParanoid" id="G4TUU1"/>
<dbReference type="eggNOG" id="KOG2414">
    <property type="taxonomic scope" value="Eukaryota"/>
</dbReference>
<dbReference type="SMART" id="SM01011">
    <property type="entry name" value="AMP_N"/>
    <property type="match status" value="1"/>
</dbReference>
<dbReference type="InterPro" id="IPR029149">
    <property type="entry name" value="Creatin/AminoP/Spt16_N"/>
</dbReference>
<dbReference type="OrthoDB" id="4215474at2759"/>
<dbReference type="Gene3D" id="3.90.230.10">
    <property type="entry name" value="Creatinase/methionine aminopeptidase superfamily"/>
    <property type="match status" value="1"/>
</dbReference>
<dbReference type="InterPro" id="IPR007865">
    <property type="entry name" value="Aminopep_P_N"/>
</dbReference>
<dbReference type="InterPro" id="IPR052433">
    <property type="entry name" value="X-Pro_dipept-like"/>
</dbReference>
<dbReference type="Proteomes" id="UP000007148">
    <property type="component" value="Unassembled WGS sequence"/>
</dbReference>
<dbReference type="Pfam" id="PF00557">
    <property type="entry name" value="Peptidase_M24"/>
    <property type="match status" value="1"/>
</dbReference>
<dbReference type="PANTHER" id="PTHR43226">
    <property type="entry name" value="XAA-PRO AMINOPEPTIDASE 3"/>
    <property type="match status" value="1"/>
</dbReference>
<proteinExistence type="inferred from homology"/>
<evidence type="ECO:0000313" key="7">
    <source>
        <dbReference type="EMBL" id="CCA75084.1"/>
    </source>
</evidence>
<comment type="caution">
    <text evidence="7">The sequence shown here is derived from an EMBL/GenBank/DDBJ whole genome shotgun (WGS) entry which is preliminary data.</text>
</comment>